<dbReference type="AlphaFoldDB" id="H5S8L8"/>
<evidence type="ECO:0000313" key="3">
    <source>
        <dbReference type="EMBL" id="BAL52504.1"/>
    </source>
</evidence>
<dbReference type="PANTHER" id="PTHR35579:SF3">
    <property type="entry name" value="CRISPR SYSTEM CMS ENDORIBONUCLEASE CSM3"/>
    <property type="match status" value="1"/>
</dbReference>
<name>H5S8L8_9BACT</name>
<reference evidence="3" key="1">
    <citation type="journal article" date="2005" name="Environ. Microbiol.">
        <title>Genetic and functional properties of uncultivated thermophilic crenarchaeotes from a subsurface gold mine as revealed by analysis of genome fragments.</title>
        <authorList>
            <person name="Nunoura T."/>
            <person name="Hirayama H."/>
            <person name="Takami H."/>
            <person name="Oida H."/>
            <person name="Nishi S."/>
            <person name="Shimamura S."/>
            <person name="Suzuki Y."/>
            <person name="Inagaki F."/>
            <person name="Takai K."/>
            <person name="Nealson K.H."/>
            <person name="Horikoshi K."/>
        </authorList>
    </citation>
    <scope>NUCLEOTIDE SEQUENCE</scope>
</reference>
<dbReference type="Pfam" id="PF03787">
    <property type="entry name" value="RAMPs"/>
    <property type="match status" value="1"/>
</dbReference>
<dbReference type="PANTHER" id="PTHR35579">
    <property type="entry name" value="CRISPR SYSTEM CMS ENDORIBONUCLEASE CSM3"/>
    <property type="match status" value="1"/>
</dbReference>
<dbReference type="EMBL" id="AP011630">
    <property type="protein sequence ID" value="BAL52504.1"/>
    <property type="molecule type" value="Genomic_DNA"/>
</dbReference>
<accession>H5S8L8</accession>
<proteinExistence type="predicted"/>
<gene>
    <name evidence="3" type="ORF">HGMM_F01E03C05</name>
</gene>
<evidence type="ECO:0000259" key="2">
    <source>
        <dbReference type="Pfam" id="PF03787"/>
    </source>
</evidence>
<keyword evidence="1" id="KW-0051">Antiviral defense</keyword>
<evidence type="ECO:0000256" key="1">
    <source>
        <dbReference type="ARBA" id="ARBA00023118"/>
    </source>
</evidence>
<feature type="domain" description="CRISPR type III-associated protein" evidence="2">
    <location>
        <begin position="290"/>
        <end position="436"/>
    </location>
</feature>
<dbReference type="InterPro" id="IPR005537">
    <property type="entry name" value="RAMP_III_fam"/>
</dbReference>
<dbReference type="GO" id="GO:0051607">
    <property type="term" value="P:defense response to virus"/>
    <property type="evidence" value="ECO:0007669"/>
    <property type="project" value="UniProtKB-KW"/>
</dbReference>
<reference evidence="3" key="2">
    <citation type="journal article" date="2012" name="PLoS ONE">
        <title>A Deeply Branching Thermophilic Bacterium with an Ancient Acetyl-CoA Pathway Dominates a Subsurface Ecosystem.</title>
        <authorList>
            <person name="Takami H."/>
            <person name="Noguchi H."/>
            <person name="Takaki Y."/>
            <person name="Uchiyama I."/>
            <person name="Toyoda A."/>
            <person name="Nishi S."/>
            <person name="Chee G.-J."/>
            <person name="Arai W."/>
            <person name="Nunoura T."/>
            <person name="Itoh T."/>
            <person name="Hattori M."/>
            <person name="Takai K."/>
        </authorList>
    </citation>
    <scope>NUCLEOTIDE SEQUENCE</scope>
</reference>
<dbReference type="InterPro" id="IPR052216">
    <property type="entry name" value="CRISPR_Csm3_endoribonuclease"/>
</dbReference>
<sequence length="636" mass="70354">MRLTLFTATLVQDSALTVSGLDRESSADHPFTLVDGVPTLVGRGLKGAAVAMAKRFFDPLPRAVSDDIKYGALRRSVWEFANATPMDSDVIPRLRAGVGIRHKTGARAKGVFYDREVIPAGTKWALHFRVDWSYAENESEASEAEGILGYVLAEHWAKGRCWLGGDVARGLGWCHLEDLKAYRLDESSYERWVQSDRKELPPPLETVPTVEPTRSWCFRTLDVELVFGEYQPNPGEPAWGLDMLAIGPHNAEGMVQPTGDGTWAKPSWVASETPTPETIFTDRPILMDGARPLIPGSSVRGPLRHAFSRAERAAGRRVEDPHLVQGNVGDDDPAGQAFGTVNRSSRILIRDARAEGEWAAAKLHMHAEDEFSAGSYGTAKRDAVRLLKGVFPVRIVVEGPTPQEVEPLVALIDRQIALGALGHLPIGGHKTRGCGWGRWEPKGWRIDDVKATRTWTPSETSQLVIHENTYGMRDFLDAPEPEDACVRVEFGMMNGARLTLGEAASLAKNALRNKTLIAWWCDPSIEHNVSQPPKTFGTTWPDADPLQVDEVAFYAERAVWRAVRTSSGARWVLIEEVAPDTSDGKKAKVVHVPARLHGFKRFTAANTGRGKVLLRQWYEEDEILGFTIEQIVQEDD</sequence>
<protein>
    <submittedName>
        <fullName evidence="3">Hypothetical conserved protein</fullName>
    </submittedName>
</protein>
<organism evidence="3">
    <name type="scientific">uncultured Bacteroidota bacterium</name>
    <dbReference type="NCBI Taxonomy" id="152509"/>
    <lineage>
        <taxon>Bacteria</taxon>
        <taxon>Pseudomonadati</taxon>
        <taxon>Bacteroidota</taxon>
        <taxon>environmental samples</taxon>
    </lineage>
</organism>